<proteinExistence type="predicted"/>
<gene>
    <name evidence="1" type="ORF">GCM10023175_53630</name>
</gene>
<sequence length="93" mass="10081">MNIGRFALAAPLRRARAAATYCALRPEGELLCLAVATLIDRMTSAGISDERARAYIQDGWVRSGETVLTDPEAEQEAYFVIAPGVTQHQTESA</sequence>
<evidence type="ECO:0000313" key="1">
    <source>
        <dbReference type="EMBL" id="GAA4554806.1"/>
    </source>
</evidence>
<accession>A0ABP8RYS8</accession>
<name>A0ABP8RYS8_9PSEU</name>
<dbReference type="EMBL" id="BAABGT010000086">
    <property type="protein sequence ID" value="GAA4554806.1"/>
    <property type="molecule type" value="Genomic_DNA"/>
</dbReference>
<keyword evidence="2" id="KW-1185">Reference proteome</keyword>
<organism evidence="1 2">
    <name type="scientific">Pseudonocardia xishanensis</name>
    <dbReference type="NCBI Taxonomy" id="630995"/>
    <lineage>
        <taxon>Bacteria</taxon>
        <taxon>Bacillati</taxon>
        <taxon>Actinomycetota</taxon>
        <taxon>Actinomycetes</taxon>
        <taxon>Pseudonocardiales</taxon>
        <taxon>Pseudonocardiaceae</taxon>
        <taxon>Pseudonocardia</taxon>
    </lineage>
</organism>
<reference evidence="2" key="1">
    <citation type="journal article" date="2019" name="Int. J. Syst. Evol. Microbiol.">
        <title>The Global Catalogue of Microorganisms (GCM) 10K type strain sequencing project: providing services to taxonomists for standard genome sequencing and annotation.</title>
        <authorList>
            <consortium name="The Broad Institute Genomics Platform"/>
            <consortium name="The Broad Institute Genome Sequencing Center for Infectious Disease"/>
            <person name="Wu L."/>
            <person name="Ma J."/>
        </authorList>
    </citation>
    <scope>NUCLEOTIDE SEQUENCE [LARGE SCALE GENOMIC DNA]</scope>
    <source>
        <strain evidence="2">JCM 17906</strain>
    </source>
</reference>
<comment type="caution">
    <text evidence="1">The sequence shown here is derived from an EMBL/GenBank/DDBJ whole genome shotgun (WGS) entry which is preliminary data.</text>
</comment>
<evidence type="ECO:0000313" key="2">
    <source>
        <dbReference type="Proteomes" id="UP001501598"/>
    </source>
</evidence>
<dbReference type="Proteomes" id="UP001501598">
    <property type="component" value="Unassembled WGS sequence"/>
</dbReference>
<protein>
    <submittedName>
        <fullName evidence="1">Uncharacterized protein</fullName>
    </submittedName>
</protein>